<feature type="compositionally biased region" description="Low complexity" evidence="6">
    <location>
        <begin position="163"/>
        <end position="177"/>
    </location>
</feature>
<accession>A0AAD7VDP2</accession>
<keyword evidence="4" id="KW-0804">Transcription</keyword>
<dbReference type="EMBL" id="JARAOO010000004">
    <property type="protein sequence ID" value="KAJ7971844.1"/>
    <property type="molecule type" value="Genomic_DNA"/>
</dbReference>
<feature type="compositionally biased region" description="Acidic residues" evidence="6">
    <location>
        <begin position="144"/>
        <end position="153"/>
    </location>
</feature>
<protein>
    <submittedName>
        <fullName evidence="7">B3 domain-containing protein</fullName>
    </submittedName>
</protein>
<dbReference type="AlphaFoldDB" id="A0AAD7VDP2"/>
<dbReference type="Gene3D" id="2.40.330.10">
    <property type="entry name" value="DNA-binding pseudobarrel domain"/>
    <property type="match status" value="1"/>
</dbReference>
<dbReference type="PANTHER" id="PTHR31541:SF25">
    <property type="entry name" value="GAMMA-GLIADIN B"/>
    <property type="match status" value="1"/>
</dbReference>
<dbReference type="PANTHER" id="PTHR31541">
    <property type="entry name" value="B3 DOMAIN PLANT PROTEIN-RELATED"/>
    <property type="match status" value="1"/>
</dbReference>
<evidence type="ECO:0000256" key="5">
    <source>
        <dbReference type="ARBA" id="ARBA00023242"/>
    </source>
</evidence>
<organism evidence="7 8">
    <name type="scientific">Quillaja saponaria</name>
    <name type="common">Soap bark tree</name>
    <dbReference type="NCBI Taxonomy" id="32244"/>
    <lineage>
        <taxon>Eukaryota</taxon>
        <taxon>Viridiplantae</taxon>
        <taxon>Streptophyta</taxon>
        <taxon>Embryophyta</taxon>
        <taxon>Tracheophyta</taxon>
        <taxon>Spermatophyta</taxon>
        <taxon>Magnoliopsida</taxon>
        <taxon>eudicotyledons</taxon>
        <taxon>Gunneridae</taxon>
        <taxon>Pentapetalae</taxon>
        <taxon>rosids</taxon>
        <taxon>fabids</taxon>
        <taxon>Fabales</taxon>
        <taxon>Quillajaceae</taxon>
        <taxon>Quillaja</taxon>
    </lineage>
</organism>
<evidence type="ECO:0000256" key="3">
    <source>
        <dbReference type="ARBA" id="ARBA00023125"/>
    </source>
</evidence>
<reference evidence="7" key="1">
    <citation type="journal article" date="2023" name="Science">
        <title>Elucidation of the pathway for biosynthesis of saponin adjuvants from the soapbark tree.</title>
        <authorList>
            <person name="Reed J."/>
            <person name="Orme A."/>
            <person name="El-Demerdash A."/>
            <person name="Owen C."/>
            <person name="Martin L.B.B."/>
            <person name="Misra R.C."/>
            <person name="Kikuchi S."/>
            <person name="Rejzek M."/>
            <person name="Martin A.C."/>
            <person name="Harkess A."/>
            <person name="Leebens-Mack J."/>
            <person name="Louveau T."/>
            <person name="Stephenson M.J."/>
            <person name="Osbourn A."/>
        </authorList>
    </citation>
    <scope>NUCLEOTIDE SEQUENCE</scope>
    <source>
        <strain evidence="7">S10</strain>
    </source>
</reference>
<dbReference type="InterPro" id="IPR005508">
    <property type="entry name" value="At2g31720-like"/>
</dbReference>
<dbReference type="Proteomes" id="UP001163823">
    <property type="component" value="Chromosome 4"/>
</dbReference>
<dbReference type="SUPFAM" id="SSF101936">
    <property type="entry name" value="DNA-binding pseudobarrel domain"/>
    <property type="match status" value="1"/>
</dbReference>
<evidence type="ECO:0000313" key="8">
    <source>
        <dbReference type="Proteomes" id="UP001163823"/>
    </source>
</evidence>
<evidence type="ECO:0000256" key="1">
    <source>
        <dbReference type="ARBA" id="ARBA00004123"/>
    </source>
</evidence>
<dbReference type="GO" id="GO:0003677">
    <property type="term" value="F:DNA binding"/>
    <property type="evidence" value="ECO:0007669"/>
    <property type="project" value="UniProtKB-KW"/>
</dbReference>
<feature type="compositionally biased region" description="Polar residues" evidence="6">
    <location>
        <begin position="124"/>
        <end position="136"/>
    </location>
</feature>
<proteinExistence type="predicted"/>
<comment type="caution">
    <text evidence="7">The sequence shown here is derived from an EMBL/GenBank/DDBJ whole genome shotgun (WGS) entry which is preliminary data.</text>
</comment>
<keyword evidence="2" id="KW-0805">Transcription regulation</keyword>
<keyword evidence="5" id="KW-0539">Nucleus</keyword>
<name>A0AAD7VDP2_QUISA</name>
<keyword evidence="8" id="KW-1185">Reference proteome</keyword>
<dbReference type="KEGG" id="qsa:O6P43_009812"/>
<keyword evidence="3" id="KW-0238">DNA-binding</keyword>
<evidence type="ECO:0000313" key="7">
    <source>
        <dbReference type="EMBL" id="KAJ7971844.1"/>
    </source>
</evidence>
<feature type="region of interest" description="Disordered" evidence="6">
    <location>
        <begin position="121"/>
        <end position="197"/>
    </location>
</feature>
<sequence>MSPLSLDDFKGHYIDPNWSAMDMLLQVATVAAQKLSQEQSLKRDCKKKLQENPVGENPKTEKILVIRFKEIKAPITDQPLFPASKKEQGFCLNSAFDDLRNNNDVRNGMAPIFGNEIEKEKLDTSLQRTKGSTNSSKGKRPICDNDEDWDSGSEEQRNKKLKGPSSSSCSTKPSYNSKKSKTKKLSMAPNPPPDLPEEFKKKIISLGGTEIRLVIQKPLFQTDLITGHSRLSIPAKQVREIFLTESERKLLERQEEIEVQLVQPCLEMTSIKLVQWDMHKRTGRSISSMYVLRTTWNTVVKVNKLEESDVIQIWSFRVKREENGEEQLYMALVIVNKSA</sequence>
<dbReference type="GO" id="GO:0005634">
    <property type="term" value="C:nucleus"/>
    <property type="evidence" value="ECO:0007669"/>
    <property type="project" value="UniProtKB-SubCell"/>
</dbReference>
<comment type="subcellular location">
    <subcellularLocation>
        <location evidence="1">Nucleus</location>
    </subcellularLocation>
</comment>
<gene>
    <name evidence="7" type="ORF">O6P43_009812</name>
</gene>
<dbReference type="InterPro" id="IPR015300">
    <property type="entry name" value="DNA-bd_pseudobarrel_sf"/>
</dbReference>
<evidence type="ECO:0000256" key="4">
    <source>
        <dbReference type="ARBA" id="ARBA00023163"/>
    </source>
</evidence>
<dbReference type="Pfam" id="PF03754">
    <property type="entry name" value="At2g31720-like"/>
    <property type="match status" value="1"/>
</dbReference>
<evidence type="ECO:0000256" key="6">
    <source>
        <dbReference type="SAM" id="MobiDB-lite"/>
    </source>
</evidence>
<evidence type="ECO:0000256" key="2">
    <source>
        <dbReference type="ARBA" id="ARBA00023015"/>
    </source>
</evidence>